<feature type="region of interest" description="Disordered" evidence="1">
    <location>
        <begin position="99"/>
        <end position="125"/>
    </location>
</feature>
<evidence type="ECO:0000256" key="2">
    <source>
        <dbReference type="SAM" id="Phobius"/>
    </source>
</evidence>
<reference evidence="3" key="1">
    <citation type="submission" date="2023-05" db="EMBL/GenBank/DDBJ databases">
        <title>Metabolic capabilities are highly conserved among human nasal-associated Corynebacterium species in pangenomic analyses.</title>
        <authorList>
            <person name="Tran T.H."/>
            <person name="Roberts A.Q."/>
            <person name="Escapa I.F."/>
            <person name="Gao W."/>
            <person name="Conlan S."/>
            <person name="Kong H."/>
            <person name="Segre J.A."/>
            <person name="Kelly M.S."/>
            <person name="Lemon K.P."/>
        </authorList>
    </citation>
    <scope>NUCLEOTIDE SEQUENCE</scope>
    <source>
        <strain evidence="3">KPL2654</strain>
    </source>
</reference>
<name>A0AAP4F8K2_9CORY</name>
<accession>A0AAP4F8K2</accession>
<comment type="caution">
    <text evidence="3">The sequence shown here is derived from an EMBL/GenBank/DDBJ whole genome shotgun (WGS) entry which is preliminary data.</text>
</comment>
<feature type="transmembrane region" description="Helical" evidence="2">
    <location>
        <begin position="12"/>
        <end position="33"/>
    </location>
</feature>
<keyword evidence="2" id="KW-0472">Membrane</keyword>
<organism evidence="3 4">
    <name type="scientific">Corynebacterium propinquum</name>
    <dbReference type="NCBI Taxonomy" id="43769"/>
    <lineage>
        <taxon>Bacteria</taxon>
        <taxon>Bacillati</taxon>
        <taxon>Actinomycetota</taxon>
        <taxon>Actinomycetes</taxon>
        <taxon>Mycobacteriales</taxon>
        <taxon>Corynebacteriaceae</taxon>
        <taxon>Corynebacterium</taxon>
    </lineage>
</organism>
<evidence type="ECO:0008006" key="5">
    <source>
        <dbReference type="Google" id="ProtNLM"/>
    </source>
</evidence>
<evidence type="ECO:0000313" key="4">
    <source>
        <dbReference type="Proteomes" id="UP001226160"/>
    </source>
</evidence>
<keyword evidence="2" id="KW-0812">Transmembrane</keyword>
<feature type="compositionally biased region" description="Low complexity" evidence="1">
    <location>
        <begin position="106"/>
        <end position="125"/>
    </location>
</feature>
<feature type="transmembrane region" description="Helical" evidence="2">
    <location>
        <begin position="39"/>
        <end position="59"/>
    </location>
</feature>
<evidence type="ECO:0000256" key="1">
    <source>
        <dbReference type="SAM" id="MobiDB-lite"/>
    </source>
</evidence>
<protein>
    <recommendedName>
        <fullName evidence="5">Holin</fullName>
    </recommendedName>
</protein>
<keyword evidence="2" id="KW-1133">Transmembrane helix</keyword>
<dbReference type="EMBL" id="JASNVP010000009">
    <property type="protein sequence ID" value="MDK4326799.1"/>
    <property type="molecule type" value="Genomic_DNA"/>
</dbReference>
<proteinExistence type="predicted"/>
<evidence type="ECO:0000313" key="3">
    <source>
        <dbReference type="EMBL" id="MDK4326799.1"/>
    </source>
</evidence>
<dbReference type="AlphaFoldDB" id="A0AAP4F8K2"/>
<gene>
    <name evidence="3" type="ORF">QPX54_09830</name>
</gene>
<dbReference type="RefSeq" id="WP_284589974.1">
    <property type="nucleotide sequence ID" value="NZ_JASNVP010000009.1"/>
</dbReference>
<sequence length="125" mass="12863">MKTKTLEGWGLARLILYVISALVGIASAVLINLEFTELAQLLATVAGAGATVAGGTAVANLPKAPDQHKTGGVDTNQVIPALLDIAGAARKYSAAMDYQGTHRATNDTTPARPADTPAPRFSAYS</sequence>
<dbReference type="Proteomes" id="UP001226160">
    <property type="component" value="Unassembled WGS sequence"/>
</dbReference>